<dbReference type="OrthoDB" id="417988at2"/>
<feature type="transmembrane region" description="Helical" evidence="5">
    <location>
        <begin position="310"/>
        <end position="328"/>
    </location>
</feature>
<comment type="subcellular location">
    <subcellularLocation>
        <location evidence="1">Membrane</location>
        <topology evidence="1">Multi-pass membrane protein</topology>
    </subcellularLocation>
</comment>
<name>A0A177N7Z9_9GAMM</name>
<feature type="domain" description="G" evidence="6">
    <location>
        <begin position="42"/>
        <end position="126"/>
    </location>
</feature>
<dbReference type="STRING" id="980561.A1359_00950"/>
<dbReference type="CDD" id="cd00882">
    <property type="entry name" value="Ras_like_GTPase"/>
    <property type="match status" value="1"/>
</dbReference>
<keyword evidence="4 5" id="KW-0472">Membrane</keyword>
<dbReference type="Pfam" id="PF05128">
    <property type="entry name" value="DUF697"/>
    <property type="match status" value="1"/>
</dbReference>
<feature type="transmembrane region" description="Helical" evidence="5">
    <location>
        <begin position="263"/>
        <end position="289"/>
    </location>
</feature>
<feature type="transmembrane region" description="Helical" evidence="5">
    <location>
        <begin position="340"/>
        <end position="363"/>
    </location>
</feature>
<proteinExistence type="predicted"/>
<dbReference type="GO" id="GO:0005525">
    <property type="term" value="F:GTP binding"/>
    <property type="evidence" value="ECO:0007669"/>
    <property type="project" value="InterPro"/>
</dbReference>
<evidence type="ECO:0000256" key="1">
    <source>
        <dbReference type="ARBA" id="ARBA00004141"/>
    </source>
</evidence>
<dbReference type="EMBL" id="LUUI01000114">
    <property type="protein sequence ID" value="OAI14005.1"/>
    <property type="molecule type" value="Genomic_DNA"/>
</dbReference>
<dbReference type="RefSeq" id="WP_066983638.1">
    <property type="nucleotide sequence ID" value="NZ_LUUI01000114.1"/>
</dbReference>
<evidence type="ECO:0000256" key="4">
    <source>
        <dbReference type="ARBA" id="ARBA00023136"/>
    </source>
</evidence>
<dbReference type="AlphaFoldDB" id="A0A177N7Z9"/>
<dbReference type="Gene3D" id="3.40.50.300">
    <property type="entry name" value="P-loop containing nucleotide triphosphate hydrolases"/>
    <property type="match status" value="1"/>
</dbReference>
<organism evidence="7 8">
    <name type="scientific">Methylomonas lenta</name>
    <dbReference type="NCBI Taxonomy" id="980561"/>
    <lineage>
        <taxon>Bacteria</taxon>
        <taxon>Pseudomonadati</taxon>
        <taxon>Pseudomonadota</taxon>
        <taxon>Gammaproteobacteria</taxon>
        <taxon>Methylococcales</taxon>
        <taxon>Methylococcaceae</taxon>
        <taxon>Methylomonas</taxon>
    </lineage>
</organism>
<evidence type="ECO:0000259" key="6">
    <source>
        <dbReference type="Pfam" id="PF01926"/>
    </source>
</evidence>
<dbReference type="InterPro" id="IPR027417">
    <property type="entry name" value="P-loop_NTPase"/>
</dbReference>
<dbReference type="Pfam" id="PF01926">
    <property type="entry name" value="MMR_HSR1"/>
    <property type="match status" value="1"/>
</dbReference>
<keyword evidence="3 5" id="KW-1133">Transmembrane helix</keyword>
<dbReference type="InterPro" id="IPR021147">
    <property type="entry name" value="DUF697"/>
</dbReference>
<evidence type="ECO:0000256" key="3">
    <source>
        <dbReference type="ARBA" id="ARBA00022989"/>
    </source>
</evidence>
<evidence type="ECO:0000256" key="5">
    <source>
        <dbReference type="SAM" id="Phobius"/>
    </source>
</evidence>
<gene>
    <name evidence="7" type="ORF">A1359_00950</name>
</gene>
<dbReference type="SUPFAM" id="SSF52540">
    <property type="entry name" value="P-loop containing nucleoside triphosphate hydrolases"/>
    <property type="match status" value="1"/>
</dbReference>
<dbReference type="InterPro" id="IPR006073">
    <property type="entry name" value="GTP-bd"/>
</dbReference>
<protein>
    <recommendedName>
        <fullName evidence="6">G domain-containing protein</fullName>
    </recommendedName>
</protein>
<dbReference type="GO" id="GO:0016020">
    <property type="term" value="C:membrane"/>
    <property type="evidence" value="ECO:0007669"/>
    <property type="project" value="UniProtKB-SubCell"/>
</dbReference>
<sequence>MINNLLNRDWINQILNPSVSDSHLHEKLEQARQNMPIPVFWLLGKTQSGKSSIIQALTGSSRAEIGQGFRSCTRQSTVFDFPDEDAAFVRFLDTKGLGEADYDPSEDMAWCQSQAHLLMVVIKAMDHELDGVLSATQAVRAAHPEWPLLVIQTCLHEGYPTKATSHRQPYPFSGEHFDSHCPPDLVRSMSVQRQHFKALNAKFVAVDLTQEEDDYDPVHYGLEALWSAIESALPMGLQQMLLQNQLHSDRLNDVYAQHAYPHVMGYAISAGFLAMTPVPAAGMPLVIAAQGKMFHSIASIYGVSLTKRSIYEVISAVGIGGLSVGFGARELAKLIPGWGSLISGLSTAAITYALGMTLCYYYAQTQQGHAFSAKMLKVVYEEQLKRGRQLLKARFTEKSAS</sequence>
<evidence type="ECO:0000313" key="7">
    <source>
        <dbReference type="EMBL" id="OAI14005.1"/>
    </source>
</evidence>
<evidence type="ECO:0000313" key="8">
    <source>
        <dbReference type="Proteomes" id="UP000078476"/>
    </source>
</evidence>
<comment type="caution">
    <text evidence="7">The sequence shown here is derived from an EMBL/GenBank/DDBJ whole genome shotgun (WGS) entry which is preliminary data.</text>
</comment>
<evidence type="ECO:0000256" key="2">
    <source>
        <dbReference type="ARBA" id="ARBA00022692"/>
    </source>
</evidence>
<keyword evidence="2 5" id="KW-0812">Transmembrane</keyword>
<dbReference type="Proteomes" id="UP000078476">
    <property type="component" value="Unassembled WGS sequence"/>
</dbReference>
<reference evidence="7 8" key="1">
    <citation type="submission" date="2016-03" db="EMBL/GenBank/DDBJ databases">
        <authorList>
            <person name="Ploux O."/>
        </authorList>
    </citation>
    <scope>NUCLEOTIDE SEQUENCE [LARGE SCALE GENOMIC DNA]</scope>
    <source>
        <strain evidence="7 8">R-45370</strain>
    </source>
</reference>
<accession>A0A177N7Z9</accession>
<keyword evidence="8" id="KW-1185">Reference proteome</keyword>